<dbReference type="Gene3D" id="2.170.150.80">
    <property type="entry name" value="NAC domain"/>
    <property type="match status" value="1"/>
</dbReference>
<evidence type="ECO:0000256" key="3">
    <source>
        <dbReference type="ARBA" id="ARBA00023125"/>
    </source>
</evidence>
<keyword evidence="3" id="KW-0238">DNA-binding</keyword>
<reference evidence="7" key="1">
    <citation type="journal article" date="2025" name="Foods">
        <title>Unveiling the Microbial Signatures of Arabica Coffee Cherries: Insights into Ripeness Specific Diversity, Functional Traits, and Implications for Quality and Safety.</title>
        <authorList>
            <consortium name="RefSeq"/>
            <person name="Tenea G.N."/>
            <person name="Cifuentes V."/>
            <person name="Reyes P."/>
            <person name="Cevallos-Vallejos M."/>
        </authorList>
    </citation>
    <scope>NUCLEOTIDE SEQUENCE [LARGE SCALE GENOMIC DNA]</scope>
</reference>
<keyword evidence="5" id="KW-0539">Nucleus</keyword>
<dbReference type="GO" id="GO:0005634">
    <property type="term" value="C:nucleus"/>
    <property type="evidence" value="ECO:0007669"/>
    <property type="project" value="UniProtKB-SubCell"/>
</dbReference>
<evidence type="ECO:0000259" key="6">
    <source>
        <dbReference type="PROSITE" id="PS51005"/>
    </source>
</evidence>
<dbReference type="PANTHER" id="PTHR31989">
    <property type="entry name" value="NAC DOMAIN-CONTAINING PROTEIN 82-RELATED"/>
    <property type="match status" value="1"/>
</dbReference>
<dbReference type="OrthoDB" id="1622899at2759"/>
<dbReference type="RefSeq" id="XP_027086470.1">
    <property type="nucleotide sequence ID" value="XM_027230669.1"/>
</dbReference>
<evidence type="ECO:0000256" key="1">
    <source>
        <dbReference type="ARBA" id="ARBA00004123"/>
    </source>
</evidence>
<gene>
    <name evidence="8" type="primary">LOC113708205</name>
</gene>
<name>A0A6P6U6W6_COFAR</name>
<protein>
    <submittedName>
        <fullName evidence="8">NAC domain-containing protein 66-like</fullName>
    </submittedName>
</protein>
<feature type="domain" description="NAC" evidence="6">
    <location>
        <begin position="5"/>
        <end position="168"/>
    </location>
</feature>
<comment type="subcellular location">
    <subcellularLocation>
        <location evidence="1">Nucleus</location>
    </subcellularLocation>
</comment>
<evidence type="ECO:0000256" key="5">
    <source>
        <dbReference type="ARBA" id="ARBA00023242"/>
    </source>
</evidence>
<evidence type="ECO:0000256" key="4">
    <source>
        <dbReference type="ARBA" id="ARBA00023163"/>
    </source>
</evidence>
<keyword evidence="4" id="KW-0804">Transcription</keyword>
<dbReference type="InterPro" id="IPR003441">
    <property type="entry name" value="NAC-dom"/>
</dbReference>
<dbReference type="PROSITE" id="PS51005">
    <property type="entry name" value="NAC"/>
    <property type="match status" value="1"/>
</dbReference>
<accession>A0A6P6U6W6</accession>
<keyword evidence="7" id="KW-1185">Reference proteome</keyword>
<evidence type="ECO:0000313" key="8">
    <source>
        <dbReference type="RefSeq" id="XP_027086470.1"/>
    </source>
</evidence>
<sequence>MADNIPIGFHFRPSEEELIFLLWLKVANQLDETDHVKENILYGESAEPWDVLGDDDVCWQFYDDSGKGASTKRMVCVFTKLKKLSSKKTARTTSLGMWDEETKSYLVEDMITGEKIGSRRMLSYVLNSGSKRVKVGWIMHEYLVDGASLNGLNNSHNTDYVPCRTIKDDSKYTKVKESRKKGKIAKEKEVGNRVRCEVVLGKKVHK</sequence>
<dbReference type="AlphaFoldDB" id="A0A6P6U6W6"/>
<dbReference type="InterPro" id="IPR036093">
    <property type="entry name" value="NAC_dom_sf"/>
</dbReference>
<organism evidence="7 8">
    <name type="scientific">Coffea arabica</name>
    <name type="common">Arabian coffee</name>
    <dbReference type="NCBI Taxonomy" id="13443"/>
    <lineage>
        <taxon>Eukaryota</taxon>
        <taxon>Viridiplantae</taxon>
        <taxon>Streptophyta</taxon>
        <taxon>Embryophyta</taxon>
        <taxon>Tracheophyta</taxon>
        <taxon>Spermatophyta</taxon>
        <taxon>Magnoliopsida</taxon>
        <taxon>eudicotyledons</taxon>
        <taxon>Gunneridae</taxon>
        <taxon>Pentapetalae</taxon>
        <taxon>asterids</taxon>
        <taxon>lamiids</taxon>
        <taxon>Gentianales</taxon>
        <taxon>Rubiaceae</taxon>
        <taxon>Ixoroideae</taxon>
        <taxon>Gardenieae complex</taxon>
        <taxon>Bertiereae - Coffeeae clade</taxon>
        <taxon>Coffeeae</taxon>
        <taxon>Coffea</taxon>
    </lineage>
</organism>
<evidence type="ECO:0000313" key="7">
    <source>
        <dbReference type="Proteomes" id="UP001652660"/>
    </source>
</evidence>
<evidence type="ECO:0000256" key="2">
    <source>
        <dbReference type="ARBA" id="ARBA00023015"/>
    </source>
</evidence>
<dbReference type="GO" id="GO:0006355">
    <property type="term" value="P:regulation of DNA-templated transcription"/>
    <property type="evidence" value="ECO:0007669"/>
    <property type="project" value="InterPro"/>
</dbReference>
<dbReference type="GeneID" id="113708205"/>
<dbReference type="GO" id="GO:0003677">
    <property type="term" value="F:DNA binding"/>
    <property type="evidence" value="ECO:0007669"/>
    <property type="project" value="UniProtKB-KW"/>
</dbReference>
<dbReference type="Proteomes" id="UP001652660">
    <property type="component" value="Chromosome 9c"/>
</dbReference>
<reference evidence="8" key="2">
    <citation type="submission" date="2025-08" db="UniProtKB">
        <authorList>
            <consortium name="RefSeq"/>
        </authorList>
    </citation>
    <scope>IDENTIFICATION</scope>
    <source>
        <tissue evidence="8">Leaves</tissue>
    </source>
</reference>
<keyword evidence="2" id="KW-0805">Transcription regulation</keyword>
<dbReference type="Pfam" id="PF02365">
    <property type="entry name" value="NAM"/>
    <property type="match status" value="1"/>
</dbReference>
<dbReference type="SUPFAM" id="SSF101941">
    <property type="entry name" value="NAC domain"/>
    <property type="match status" value="1"/>
</dbReference>
<proteinExistence type="predicted"/>